<dbReference type="GO" id="GO:0005794">
    <property type="term" value="C:Golgi apparatus"/>
    <property type="evidence" value="ECO:0007669"/>
    <property type="project" value="TreeGrafter"/>
</dbReference>
<dbReference type="AlphaFoldDB" id="A0A314XHS2"/>
<proteinExistence type="inferred from homology"/>
<dbReference type="InterPro" id="IPR029962">
    <property type="entry name" value="TBL"/>
</dbReference>
<feature type="domain" description="Trichome birefringence-like C-terminal" evidence="3">
    <location>
        <begin position="27"/>
        <end position="140"/>
    </location>
</feature>
<dbReference type="STRING" id="2094558.A0A314XHS2"/>
<organism evidence="4 5">
    <name type="scientific">Prunus yedoensis var. nudiflora</name>
    <dbReference type="NCBI Taxonomy" id="2094558"/>
    <lineage>
        <taxon>Eukaryota</taxon>
        <taxon>Viridiplantae</taxon>
        <taxon>Streptophyta</taxon>
        <taxon>Embryophyta</taxon>
        <taxon>Tracheophyta</taxon>
        <taxon>Spermatophyta</taxon>
        <taxon>Magnoliopsida</taxon>
        <taxon>eudicotyledons</taxon>
        <taxon>Gunneridae</taxon>
        <taxon>Pentapetalae</taxon>
        <taxon>rosids</taxon>
        <taxon>fabids</taxon>
        <taxon>Rosales</taxon>
        <taxon>Rosaceae</taxon>
        <taxon>Amygdaloideae</taxon>
        <taxon>Amygdaleae</taxon>
        <taxon>Prunus</taxon>
    </lineage>
</organism>
<comment type="similarity">
    <text evidence="1">Belongs to the PC-esterase family. TBL subfamily.</text>
</comment>
<comment type="caution">
    <text evidence="4">The sequence shown here is derived from an EMBL/GenBank/DDBJ whole genome shotgun (WGS) entry which is preliminary data.</text>
</comment>
<keyword evidence="5" id="KW-1185">Reference proteome</keyword>
<accession>A0A314XHS2</accession>
<dbReference type="PANTHER" id="PTHR32285">
    <property type="entry name" value="PROTEIN TRICHOME BIREFRINGENCE-LIKE 9-RELATED"/>
    <property type="match status" value="1"/>
</dbReference>
<dbReference type="EMBL" id="PJQY01002448">
    <property type="protein sequence ID" value="PQP93574.1"/>
    <property type="molecule type" value="Genomic_DNA"/>
</dbReference>
<feature type="chain" id="PRO_5016339746" evidence="2">
    <location>
        <begin position="20"/>
        <end position="143"/>
    </location>
</feature>
<sequence>MDAFAVGATLVLLVHYVLHQEVHGGLEYNVKLLFSRNALIVNIVRTPYGRILKLDSISTQDDKLWSGVDVLIFNTWHWWVHTGRKQPWNFIQVGNETYKDMDRLVAYEKALNTWATWVDSNVDSNKTKVFFQGVSPDHSKQFR</sequence>
<evidence type="ECO:0000256" key="1">
    <source>
        <dbReference type="ARBA" id="ARBA00007727"/>
    </source>
</evidence>
<evidence type="ECO:0000259" key="3">
    <source>
        <dbReference type="Pfam" id="PF13839"/>
    </source>
</evidence>
<feature type="signal peptide" evidence="2">
    <location>
        <begin position="1"/>
        <end position="19"/>
    </location>
</feature>
<dbReference type="OrthoDB" id="630188at2759"/>
<protein>
    <submittedName>
        <fullName evidence="4">Protein trichome birefringence-like 43</fullName>
    </submittedName>
</protein>
<reference evidence="4 5" key="1">
    <citation type="submission" date="2018-02" db="EMBL/GenBank/DDBJ databases">
        <title>Draft genome of wild Prunus yedoensis var. nudiflora.</title>
        <authorList>
            <person name="Baek S."/>
            <person name="Kim J.-H."/>
            <person name="Choi K."/>
            <person name="Kim G.-B."/>
            <person name="Cho A."/>
            <person name="Jang H."/>
            <person name="Shin C.-H."/>
            <person name="Yu H.-J."/>
            <person name="Mun J.-H."/>
        </authorList>
    </citation>
    <scope>NUCLEOTIDE SEQUENCE [LARGE SCALE GENOMIC DNA]</scope>
    <source>
        <strain evidence="5">cv. Jeju island</strain>
        <tissue evidence="4">Leaf</tissue>
    </source>
</reference>
<dbReference type="GO" id="GO:0016413">
    <property type="term" value="F:O-acetyltransferase activity"/>
    <property type="evidence" value="ECO:0007669"/>
    <property type="project" value="InterPro"/>
</dbReference>
<dbReference type="Proteomes" id="UP000250321">
    <property type="component" value="Unassembled WGS sequence"/>
</dbReference>
<evidence type="ECO:0000313" key="5">
    <source>
        <dbReference type="Proteomes" id="UP000250321"/>
    </source>
</evidence>
<dbReference type="InterPro" id="IPR026057">
    <property type="entry name" value="TBL_C"/>
</dbReference>
<evidence type="ECO:0000313" key="4">
    <source>
        <dbReference type="EMBL" id="PQP93574.1"/>
    </source>
</evidence>
<keyword evidence="2" id="KW-0732">Signal</keyword>
<name>A0A314XHS2_PRUYE</name>
<dbReference type="PANTHER" id="PTHR32285:SF149">
    <property type="entry name" value="TRICHOME BIREFRINGENCE-LIKE N-TERMINAL DOMAIN-CONTAINING PROTEIN"/>
    <property type="match status" value="1"/>
</dbReference>
<gene>
    <name evidence="4" type="ORF">Pyn_39903</name>
</gene>
<evidence type="ECO:0000256" key="2">
    <source>
        <dbReference type="SAM" id="SignalP"/>
    </source>
</evidence>
<dbReference type="Pfam" id="PF13839">
    <property type="entry name" value="PC-Esterase"/>
    <property type="match status" value="1"/>
</dbReference>